<proteinExistence type="inferred from homology"/>
<evidence type="ECO:0000256" key="3">
    <source>
        <dbReference type="ARBA" id="ARBA00022692"/>
    </source>
</evidence>
<name>A0A7J0BW07_9BACT</name>
<keyword evidence="4 7" id="KW-1133">Transmembrane helix</keyword>
<dbReference type="AlphaFoldDB" id="A0A7J0BW07"/>
<evidence type="ECO:0000256" key="4">
    <source>
        <dbReference type="ARBA" id="ARBA00022989"/>
    </source>
</evidence>
<protein>
    <submittedName>
        <fullName evidence="10">ABC transporter permease</fullName>
    </submittedName>
</protein>
<feature type="domain" description="ABC3 transporter permease C-terminal" evidence="8">
    <location>
        <begin position="273"/>
        <end position="386"/>
    </location>
</feature>
<evidence type="ECO:0000256" key="1">
    <source>
        <dbReference type="ARBA" id="ARBA00004651"/>
    </source>
</evidence>
<dbReference type="GO" id="GO:0005886">
    <property type="term" value="C:plasma membrane"/>
    <property type="evidence" value="ECO:0007669"/>
    <property type="project" value="UniProtKB-SubCell"/>
</dbReference>
<evidence type="ECO:0000256" key="2">
    <source>
        <dbReference type="ARBA" id="ARBA00022475"/>
    </source>
</evidence>
<dbReference type="EMBL" id="BLVP01000010">
    <property type="protein sequence ID" value="GFM37873.1"/>
    <property type="molecule type" value="Genomic_DNA"/>
</dbReference>
<dbReference type="InterPro" id="IPR003838">
    <property type="entry name" value="ABC3_permease_C"/>
</dbReference>
<dbReference type="Pfam" id="PF12704">
    <property type="entry name" value="MacB_PCD"/>
    <property type="match status" value="1"/>
</dbReference>
<evidence type="ECO:0000313" key="10">
    <source>
        <dbReference type="EMBL" id="GFM37873.1"/>
    </source>
</evidence>
<evidence type="ECO:0000256" key="7">
    <source>
        <dbReference type="SAM" id="Phobius"/>
    </source>
</evidence>
<evidence type="ECO:0000313" key="11">
    <source>
        <dbReference type="Proteomes" id="UP000503820"/>
    </source>
</evidence>
<feature type="transmembrane region" description="Helical" evidence="7">
    <location>
        <begin position="23"/>
        <end position="46"/>
    </location>
</feature>
<dbReference type="InterPro" id="IPR050250">
    <property type="entry name" value="Macrolide_Exporter_MacB"/>
</dbReference>
<comment type="similarity">
    <text evidence="6">Belongs to the ABC-4 integral membrane protein family.</text>
</comment>
<reference evidence="10 11" key="1">
    <citation type="submission" date="2020-05" db="EMBL/GenBank/DDBJ databases">
        <title>Draft genome sequence of Desulfovibrio psychrotolerans JS1T.</title>
        <authorList>
            <person name="Ueno A."/>
            <person name="Tamazawa S."/>
            <person name="Tamamura S."/>
            <person name="Murakami T."/>
            <person name="Kiyama T."/>
            <person name="Inomata H."/>
            <person name="Amano Y."/>
            <person name="Miyakawa K."/>
            <person name="Tamaki H."/>
            <person name="Naganuma T."/>
            <person name="Kaneko K."/>
        </authorList>
    </citation>
    <scope>NUCLEOTIDE SEQUENCE [LARGE SCALE GENOMIC DNA]</scope>
    <source>
        <strain evidence="10 11">JS1</strain>
    </source>
</reference>
<feature type="transmembrane region" description="Helical" evidence="7">
    <location>
        <begin position="358"/>
        <end position="376"/>
    </location>
</feature>
<dbReference type="Proteomes" id="UP000503820">
    <property type="component" value="Unassembled WGS sequence"/>
</dbReference>
<evidence type="ECO:0000256" key="5">
    <source>
        <dbReference type="ARBA" id="ARBA00023136"/>
    </source>
</evidence>
<organism evidence="10 11">
    <name type="scientific">Desulfovibrio psychrotolerans</name>
    <dbReference type="NCBI Taxonomy" id="415242"/>
    <lineage>
        <taxon>Bacteria</taxon>
        <taxon>Pseudomonadati</taxon>
        <taxon>Thermodesulfobacteriota</taxon>
        <taxon>Desulfovibrionia</taxon>
        <taxon>Desulfovibrionales</taxon>
        <taxon>Desulfovibrionaceae</taxon>
        <taxon>Desulfovibrio</taxon>
    </lineage>
</organism>
<sequence>MPPVKTIVYDALKNLTLYPIRSALALIGIMVGIGSVISMVASTAMIKNTAMSRFEEMGKNTLTIKTLYDIPHAAPYAHMDILQNIPSHCSGVLTVAPVSMQSGFLKLQGQPKTTSFLGATPDLLRAARLEVREGRFLHHLEDRLLVCVLGSDIARALRYGESTPIIGTHIAINGYHLEIIGELEKSGASAIANSYEQINNTIILPLASLYKIFGINKSMTTLVTTQGDIHLAETAINNYLKQNNFKQTSILKAEEILQLSSKQNTTLSNLMIFVCIISLTVGGIGVVNVMLSAVTERKKEIGIRRAIGATQTDIILQFVMESVILCIVGGILGIAVGITLTKSTALLYNLLYSIPQEALWIGCATSLASGLCAGIYPAMRASQLNPTDALRAD</sequence>
<feature type="transmembrane region" description="Helical" evidence="7">
    <location>
        <begin position="314"/>
        <end position="338"/>
    </location>
</feature>
<dbReference type="Pfam" id="PF02687">
    <property type="entry name" value="FtsX"/>
    <property type="match status" value="1"/>
</dbReference>
<accession>A0A7J0BW07</accession>
<keyword evidence="3 7" id="KW-0812">Transmembrane</keyword>
<keyword evidence="11" id="KW-1185">Reference proteome</keyword>
<gene>
    <name evidence="10" type="ORF">DSM19430T_25570</name>
</gene>
<comment type="subcellular location">
    <subcellularLocation>
        <location evidence="1">Cell membrane</location>
        <topology evidence="1">Multi-pass membrane protein</topology>
    </subcellularLocation>
</comment>
<evidence type="ECO:0000259" key="9">
    <source>
        <dbReference type="Pfam" id="PF12704"/>
    </source>
</evidence>
<keyword evidence="5 7" id="KW-0472">Membrane</keyword>
<feature type="transmembrane region" description="Helical" evidence="7">
    <location>
        <begin position="270"/>
        <end position="294"/>
    </location>
</feature>
<dbReference type="PANTHER" id="PTHR30572">
    <property type="entry name" value="MEMBRANE COMPONENT OF TRANSPORTER-RELATED"/>
    <property type="match status" value="1"/>
</dbReference>
<evidence type="ECO:0000259" key="8">
    <source>
        <dbReference type="Pfam" id="PF02687"/>
    </source>
</evidence>
<dbReference type="GO" id="GO:0022857">
    <property type="term" value="F:transmembrane transporter activity"/>
    <property type="evidence" value="ECO:0007669"/>
    <property type="project" value="TreeGrafter"/>
</dbReference>
<comment type="caution">
    <text evidence="10">The sequence shown here is derived from an EMBL/GenBank/DDBJ whole genome shotgun (WGS) entry which is preliminary data.</text>
</comment>
<feature type="domain" description="MacB-like periplasmic core" evidence="9">
    <location>
        <begin position="22"/>
        <end position="228"/>
    </location>
</feature>
<evidence type="ECO:0000256" key="6">
    <source>
        <dbReference type="ARBA" id="ARBA00038076"/>
    </source>
</evidence>
<dbReference type="PANTHER" id="PTHR30572:SF4">
    <property type="entry name" value="ABC TRANSPORTER PERMEASE YTRF"/>
    <property type="match status" value="1"/>
</dbReference>
<dbReference type="RefSeq" id="WP_174410496.1">
    <property type="nucleotide sequence ID" value="NZ_BLVP01000010.1"/>
</dbReference>
<keyword evidence="2" id="KW-1003">Cell membrane</keyword>
<dbReference type="InterPro" id="IPR025857">
    <property type="entry name" value="MacB_PCD"/>
</dbReference>